<evidence type="ECO:0000313" key="2">
    <source>
        <dbReference type="EMBL" id="CAK7238577.1"/>
    </source>
</evidence>
<organism evidence="2 3">
    <name type="scientific">Sporothrix eucalyptigena</name>
    <dbReference type="NCBI Taxonomy" id="1812306"/>
    <lineage>
        <taxon>Eukaryota</taxon>
        <taxon>Fungi</taxon>
        <taxon>Dikarya</taxon>
        <taxon>Ascomycota</taxon>
        <taxon>Pezizomycotina</taxon>
        <taxon>Sordariomycetes</taxon>
        <taxon>Sordariomycetidae</taxon>
        <taxon>Ophiostomatales</taxon>
        <taxon>Ophiostomataceae</taxon>
        <taxon>Sporothrix</taxon>
    </lineage>
</organism>
<proteinExistence type="predicted"/>
<comment type="caution">
    <text evidence="2">The sequence shown here is derived from an EMBL/GenBank/DDBJ whole genome shotgun (WGS) entry which is preliminary data.</text>
</comment>
<feature type="compositionally biased region" description="Acidic residues" evidence="1">
    <location>
        <begin position="58"/>
        <end position="71"/>
    </location>
</feature>
<accession>A0ABP0D400</accession>
<keyword evidence="3" id="KW-1185">Reference proteome</keyword>
<gene>
    <name evidence="2" type="ORF">SEUCBS140593_010829</name>
</gene>
<reference evidence="2 3" key="1">
    <citation type="submission" date="2024-01" db="EMBL/GenBank/DDBJ databases">
        <authorList>
            <person name="Allen C."/>
            <person name="Tagirdzhanova G."/>
        </authorList>
    </citation>
    <scope>NUCLEOTIDE SEQUENCE [LARGE SCALE GENOMIC DNA]</scope>
</reference>
<feature type="compositionally biased region" description="Basic and acidic residues" evidence="1">
    <location>
        <begin position="41"/>
        <end position="57"/>
    </location>
</feature>
<feature type="non-terminal residue" evidence="2">
    <location>
        <position position="113"/>
    </location>
</feature>
<sequence>MRRLTIDSRALVVEKAATFEEDNGLRDVLEPETEMAARREAVRAGREEDCWRQQRAEDEVEVEKGEEEGEEEAKTARRPVTRTVPKLDVRETIAEADAGVAAANAARVFDGGI</sequence>
<evidence type="ECO:0000256" key="1">
    <source>
        <dbReference type="SAM" id="MobiDB-lite"/>
    </source>
</evidence>
<feature type="region of interest" description="Disordered" evidence="1">
    <location>
        <begin position="41"/>
        <end position="82"/>
    </location>
</feature>
<evidence type="ECO:0000313" key="3">
    <source>
        <dbReference type="Proteomes" id="UP001642482"/>
    </source>
</evidence>
<dbReference type="Proteomes" id="UP001642482">
    <property type="component" value="Unassembled WGS sequence"/>
</dbReference>
<protein>
    <submittedName>
        <fullName evidence="2">Uncharacterized protein</fullName>
    </submittedName>
</protein>
<name>A0ABP0D400_9PEZI</name>
<dbReference type="EMBL" id="CAWUHD010000290">
    <property type="protein sequence ID" value="CAK7238577.1"/>
    <property type="molecule type" value="Genomic_DNA"/>
</dbReference>